<dbReference type="SMART" id="SM01018">
    <property type="entry name" value="B12-binding_2"/>
    <property type="match status" value="1"/>
</dbReference>
<dbReference type="SUPFAM" id="SSF47644">
    <property type="entry name" value="Methionine synthase domain"/>
    <property type="match status" value="1"/>
</dbReference>
<feature type="domain" description="B12-binding" evidence="5">
    <location>
        <begin position="148"/>
        <end position="271"/>
    </location>
</feature>
<dbReference type="GO" id="GO:0008705">
    <property type="term" value="F:methionine synthase activity"/>
    <property type="evidence" value="ECO:0007669"/>
    <property type="project" value="TreeGrafter"/>
</dbReference>
<dbReference type="Pfam" id="PF02310">
    <property type="entry name" value="B12-binding"/>
    <property type="match status" value="1"/>
</dbReference>
<organism evidence="7 8">
    <name type="scientific">Candidatus Desulfacyla euxinica</name>
    <dbReference type="NCBI Taxonomy" id="2841693"/>
    <lineage>
        <taxon>Bacteria</taxon>
        <taxon>Deltaproteobacteria</taxon>
        <taxon>Candidatus Desulfacyla</taxon>
    </lineage>
</organism>
<dbReference type="SUPFAM" id="SSF52242">
    <property type="entry name" value="Cobalamin (vitamin B12)-binding domain"/>
    <property type="match status" value="1"/>
</dbReference>
<dbReference type="GO" id="GO:0050667">
    <property type="term" value="P:homocysteine metabolic process"/>
    <property type="evidence" value="ECO:0007669"/>
    <property type="project" value="TreeGrafter"/>
</dbReference>
<dbReference type="PANTHER" id="PTHR45833:SF1">
    <property type="entry name" value="METHIONINE SYNTHASE"/>
    <property type="match status" value="1"/>
</dbReference>
<comment type="caution">
    <text evidence="7">The sequence shown here is derived from an EMBL/GenBank/DDBJ whole genome shotgun (WGS) entry which is preliminary data.</text>
</comment>
<dbReference type="Gene3D" id="1.10.1240.10">
    <property type="entry name" value="Methionine synthase domain"/>
    <property type="match status" value="1"/>
</dbReference>
<dbReference type="Gene3D" id="3.40.50.280">
    <property type="entry name" value="Cobalamin-binding domain"/>
    <property type="match status" value="1"/>
</dbReference>
<dbReference type="Proteomes" id="UP000650524">
    <property type="component" value="Unassembled WGS sequence"/>
</dbReference>
<dbReference type="InterPro" id="IPR036724">
    <property type="entry name" value="Cobalamin-bd_sf"/>
</dbReference>
<dbReference type="InterPro" id="IPR006158">
    <property type="entry name" value="Cobalamin-bd"/>
</dbReference>
<evidence type="ECO:0000256" key="4">
    <source>
        <dbReference type="SAM" id="MobiDB-lite"/>
    </source>
</evidence>
<gene>
    <name evidence="7" type="ORF">H8E19_15665</name>
</gene>
<dbReference type="FunFam" id="3.40.50.280:FF:000003">
    <property type="entry name" value="Dimethylamine methyltransferase corrinoid protein"/>
    <property type="match status" value="1"/>
</dbReference>
<dbReference type="InterPro" id="IPR003759">
    <property type="entry name" value="Cbl-bd_cap"/>
</dbReference>
<dbReference type="InterPro" id="IPR036594">
    <property type="entry name" value="Meth_synthase_dom"/>
</dbReference>
<dbReference type="InterPro" id="IPR050554">
    <property type="entry name" value="Met_Synthase/Corrinoid"/>
</dbReference>
<dbReference type="PROSITE" id="PS51332">
    <property type="entry name" value="B12_BINDING"/>
    <property type="match status" value="1"/>
</dbReference>
<feature type="non-terminal residue" evidence="7">
    <location>
        <position position="271"/>
    </location>
</feature>
<dbReference type="PANTHER" id="PTHR45833">
    <property type="entry name" value="METHIONINE SYNTHASE"/>
    <property type="match status" value="1"/>
</dbReference>
<dbReference type="PROSITE" id="PS51337">
    <property type="entry name" value="B12_BINDING_NTER"/>
    <property type="match status" value="1"/>
</dbReference>
<keyword evidence="2" id="KW-0479">Metal-binding</keyword>
<accession>A0A8J6N2P8</accession>
<dbReference type="GO" id="GO:0046653">
    <property type="term" value="P:tetrahydrofolate metabolic process"/>
    <property type="evidence" value="ECO:0007669"/>
    <property type="project" value="TreeGrafter"/>
</dbReference>
<name>A0A8J6N2P8_9DELT</name>
<dbReference type="CDD" id="cd02070">
    <property type="entry name" value="corrinoid_protein_B12-BD"/>
    <property type="match status" value="1"/>
</dbReference>
<feature type="region of interest" description="Disordered" evidence="4">
    <location>
        <begin position="31"/>
        <end position="63"/>
    </location>
</feature>
<feature type="domain" description="B12-binding N-terminal" evidence="6">
    <location>
        <begin position="54"/>
        <end position="148"/>
    </location>
</feature>
<evidence type="ECO:0000313" key="7">
    <source>
        <dbReference type="EMBL" id="MBC8178841.1"/>
    </source>
</evidence>
<evidence type="ECO:0000259" key="6">
    <source>
        <dbReference type="PROSITE" id="PS51337"/>
    </source>
</evidence>
<comment type="similarity">
    <text evidence="1">Belongs to the methylamine corrinoid protein family.</text>
</comment>
<keyword evidence="3" id="KW-0170">Cobalt</keyword>
<dbReference type="Pfam" id="PF02607">
    <property type="entry name" value="B12-binding_2"/>
    <property type="match status" value="1"/>
</dbReference>
<proteinExistence type="inferred from homology"/>
<dbReference type="GO" id="GO:0046872">
    <property type="term" value="F:metal ion binding"/>
    <property type="evidence" value="ECO:0007669"/>
    <property type="project" value="UniProtKB-KW"/>
</dbReference>
<dbReference type="GO" id="GO:0031419">
    <property type="term" value="F:cobalamin binding"/>
    <property type="evidence" value="ECO:0007669"/>
    <property type="project" value="InterPro"/>
</dbReference>
<evidence type="ECO:0000256" key="3">
    <source>
        <dbReference type="ARBA" id="ARBA00023285"/>
    </source>
</evidence>
<evidence type="ECO:0000313" key="8">
    <source>
        <dbReference type="Proteomes" id="UP000650524"/>
    </source>
</evidence>
<dbReference type="GO" id="GO:0005829">
    <property type="term" value="C:cytosol"/>
    <property type="evidence" value="ECO:0007669"/>
    <property type="project" value="TreeGrafter"/>
</dbReference>
<evidence type="ECO:0000256" key="1">
    <source>
        <dbReference type="ARBA" id="ARBA00010854"/>
    </source>
</evidence>
<sequence>MIASIGDTSPPNTQFERLVYIGERFEKEGRLPLEAGSARPFTESQLKQAGERLKPKPPPSHGDFEATQQLVIKGDHRNIKEHVQEMLDKGFKAQDILQQGMLSAMEAIGVRFKDGSVFIPEVLLSARVINEGLTVLEPHLTSLDRKSSGTIMIGTVRGDLHDIGKNMVLTMLKGVGFDTVDLGINVKVEDFVQQVREIKPDILGISALLTTTMPQMKMVIDTITEAGLRKNLKIITGGAPVNQKFSNDIGADGYAQDAGEAISLVKRLMKG</sequence>
<protein>
    <submittedName>
        <fullName evidence="7">Corrinoid protein</fullName>
    </submittedName>
</protein>
<dbReference type="AlphaFoldDB" id="A0A8J6N2P8"/>
<dbReference type="EMBL" id="JACNJD010000319">
    <property type="protein sequence ID" value="MBC8178841.1"/>
    <property type="molecule type" value="Genomic_DNA"/>
</dbReference>
<reference evidence="7 8" key="1">
    <citation type="submission" date="2020-08" db="EMBL/GenBank/DDBJ databases">
        <title>Bridging the membrane lipid divide: bacteria of the FCB group superphylum have the potential to synthesize archaeal ether lipids.</title>
        <authorList>
            <person name="Villanueva L."/>
            <person name="Von Meijenfeldt F.A.B."/>
            <person name="Westbye A.B."/>
            <person name="Yadav S."/>
            <person name="Hopmans E.C."/>
            <person name="Dutilh B.E."/>
            <person name="Sinninghe Damste J.S."/>
        </authorList>
    </citation>
    <scope>NUCLEOTIDE SEQUENCE [LARGE SCALE GENOMIC DNA]</scope>
    <source>
        <strain evidence="7">NIOZ-UU27</strain>
    </source>
</reference>
<evidence type="ECO:0000259" key="5">
    <source>
        <dbReference type="PROSITE" id="PS51332"/>
    </source>
</evidence>
<evidence type="ECO:0000256" key="2">
    <source>
        <dbReference type="ARBA" id="ARBA00022723"/>
    </source>
</evidence>